<evidence type="ECO:0000259" key="6">
    <source>
        <dbReference type="Pfam" id="PF01602"/>
    </source>
</evidence>
<evidence type="ECO:0000256" key="2">
    <source>
        <dbReference type="ARBA" id="ARBA00022448"/>
    </source>
</evidence>
<dbReference type="PANTHER" id="PTHR22780">
    <property type="entry name" value="ADAPTIN, ALPHA/GAMMA/EPSILON"/>
    <property type="match status" value="1"/>
</dbReference>
<proteinExistence type="predicted"/>
<dbReference type="InterPro" id="IPR016024">
    <property type="entry name" value="ARM-type_fold"/>
</dbReference>
<keyword evidence="4" id="KW-0472">Membrane</keyword>
<keyword evidence="3" id="KW-0653">Protein transport</keyword>
<dbReference type="Proteomes" id="UP001378592">
    <property type="component" value="Unassembled WGS sequence"/>
</dbReference>
<evidence type="ECO:0000256" key="3">
    <source>
        <dbReference type="ARBA" id="ARBA00022927"/>
    </source>
</evidence>
<protein>
    <recommendedName>
        <fullName evidence="6">Clathrin/coatomer adaptor adaptin-like N-terminal domain-containing protein</fullName>
    </recommendedName>
</protein>
<evidence type="ECO:0000256" key="4">
    <source>
        <dbReference type="ARBA" id="ARBA00023136"/>
    </source>
</evidence>
<gene>
    <name evidence="7" type="ORF">R5R35_011943</name>
</gene>
<feature type="compositionally biased region" description="Basic and acidic residues" evidence="5">
    <location>
        <begin position="751"/>
        <end position="761"/>
    </location>
</feature>
<reference evidence="7 8" key="1">
    <citation type="submission" date="2024-03" db="EMBL/GenBank/DDBJ databases">
        <title>The genome assembly and annotation of the cricket Gryllus longicercus Weissman &amp; Gray.</title>
        <authorList>
            <person name="Szrajer S."/>
            <person name="Gray D."/>
            <person name="Ylla G."/>
        </authorList>
    </citation>
    <scope>NUCLEOTIDE SEQUENCE [LARGE SCALE GENOMIC DNA]</scope>
    <source>
        <strain evidence="7">DAG 2021-001</strain>
        <tissue evidence="7">Whole body minus gut</tissue>
    </source>
</reference>
<evidence type="ECO:0000313" key="7">
    <source>
        <dbReference type="EMBL" id="KAK7790537.1"/>
    </source>
</evidence>
<organism evidence="7 8">
    <name type="scientific">Gryllus longicercus</name>
    <dbReference type="NCBI Taxonomy" id="2509291"/>
    <lineage>
        <taxon>Eukaryota</taxon>
        <taxon>Metazoa</taxon>
        <taxon>Ecdysozoa</taxon>
        <taxon>Arthropoda</taxon>
        <taxon>Hexapoda</taxon>
        <taxon>Insecta</taxon>
        <taxon>Pterygota</taxon>
        <taxon>Neoptera</taxon>
        <taxon>Polyneoptera</taxon>
        <taxon>Orthoptera</taxon>
        <taxon>Ensifera</taxon>
        <taxon>Gryllidea</taxon>
        <taxon>Grylloidea</taxon>
        <taxon>Gryllidae</taxon>
        <taxon>Gryllinae</taxon>
        <taxon>Gryllus</taxon>
    </lineage>
</organism>
<evidence type="ECO:0000313" key="8">
    <source>
        <dbReference type="Proteomes" id="UP001378592"/>
    </source>
</evidence>
<dbReference type="SUPFAM" id="SSF48371">
    <property type="entry name" value="ARM repeat"/>
    <property type="match status" value="1"/>
</dbReference>
<dbReference type="InterPro" id="IPR050840">
    <property type="entry name" value="Adaptor_Complx_Large_Subunit"/>
</dbReference>
<feature type="compositionally biased region" description="Basic and acidic residues" evidence="5">
    <location>
        <begin position="769"/>
        <end position="781"/>
    </location>
</feature>
<dbReference type="GO" id="GO:0016192">
    <property type="term" value="P:vesicle-mediated transport"/>
    <property type="evidence" value="ECO:0007669"/>
    <property type="project" value="InterPro"/>
</dbReference>
<comment type="caution">
    <text evidence="7">The sequence shown here is derived from an EMBL/GenBank/DDBJ whole genome shotgun (WGS) entry which is preliminary data.</text>
</comment>
<dbReference type="Pfam" id="PF01602">
    <property type="entry name" value="Adaptin_N"/>
    <property type="match status" value="1"/>
</dbReference>
<dbReference type="EMBL" id="JAZDUA010000616">
    <property type="protein sequence ID" value="KAK7790537.1"/>
    <property type="molecule type" value="Genomic_DNA"/>
</dbReference>
<evidence type="ECO:0000256" key="5">
    <source>
        <dbReference type="SAM" id="MobiDB-lite"/>
    </source>
</evidence>
<comment type="subcellular location">
    <subcellularLocation>
        <location evidence="1">Endomembrane system</location>
    </subcellularLocation>
</comment>
<dbReference type="GO" id="GO:0012505">
    <property type="term" value="C:endomembrane system"/>
    <property type="evidence" value="ECO:0007669"/>
    <property type="project" value="UniProtKB-SubCell"/>
</dbReference>
<sequence>MSVWGKTMTSLGSLFTPLGTSASLKHMFERCVNARTKKEEEWLIRDCLEVVESRLKDPAATPYMVMRGLAFVIFANMLGYKSEFASTHAIRLAQLGSLREKKIGYLSCIFLIKDSDPVSILIMNTIQRDLGSKNILVVAMAASATCYLVPKYLASTVLPLLAEKLHHPSEFLRSKAVVVFHHFLRVCPEHCRHYVESVCALLGDKDPCVVGYVLQFLVDVAKINKALLMKLIPFLINIQHQILTHKLSAVEEYRGLPAPWIQFTVLRLLQNAEEHTKEIASLCYKTLDVLKFEKFPLQEALKIECLNTLLQCEGGEKNFNLAMKYCKELLFSSSSNLRYTGLDLLQNIIQQYNIVLTPDLQEVISRCLEYNDSSVQYKILRLLCVAANEKNVDMVCSQIADNVLSCCKDKLHFQVELINEAIVLTEKFPNTNNYWHVAMLIRLLQLADEKQSRLIQQKIKSALSSENAPNIFQARLKVLQILRKYSDTKTASTAVLEMFVWTLSHFGKHYLANNEEDTVDVIKEIINLGRKIVKHQFIKSYFSSEIERLLIAINDALTYVSYQYGVCSNIIEYVEEVKSMSVNNSCLHKYCQEIIYSLPHCQALHKCFKEVNWHQETKGTDFTLSFLDWYVCESLKGGETLCNVKQPKVNPEAPEGESEGFLYQDVSYIRDSPGLCGSPVSSERESYFGSGMSEELKIFPGRSFDKEAAEPRIIWSKIGVVENDIVKTDVESDSLNMSLVRNLNSSENLDKLFPRESAESKEENDDERLDPLDRLLKQNVQ</sequence>
<dbReference type="InterPro" id="IPR002553">
    <property type="entry name" value="Clathrin/coatomer_adapt-like_N"/>
</dbReference>
<dbReference type="GO" id="GO:0030117">
    <property type="term" value="C:membrane coat"/>
    <property type="evidence" value="ECO:0007669"/>
    <property type="project" value="InterPro"/>
</dbReference>
<feature type="region of interest" description="Disordered" evidence="5">
    <location>
        <begin position="751"/>
        <end position="781"/>
    </location>
</feature>
<evidence type="ECO:0000256" key="1">
    <source>
        <dbReference type="ARBA" id="ARBA00004308"/>
    </source>
</evidence>
<dbReference type="GO" id="GO:0006886">
    <property type="term" value="P:intracellular protein transport"/>
    <property type="evidence" value="ECO:0007669"/>
    <property type="project" value="InterPro"/>
</dbReference>
<dbReference type="Gene3D" id="1.25.10.10">
    <property type="entry name" value="Leucine-rich Repeat Variant"/>
    <property type="match status" value="1"/>
</dbReference>
<accession>A0AAN9Z0D8</accession>
<name>A0AAN9Z0D8_9ORTH</name>
<keyword evidence="8" id="KW-1185">Reference proteome</keyword>
<feature type="domain" description="Clathrin/coatomer adaptor adaptin-like N-terminal" evidence="6">
    <location>
        <begin position="67"/>
        <end position="527"/>
    </location>
</feature>
<dbReference type="InterPro" id="IPR011989">
    <property type="entry name" value="ARM-like"/>
</dbReference>
<keyword evidence="2" id="KW-0813">Transport</keyword>
<dbReference type="AlphaFoldDB" id="A0AAN9Z0D8"/>